<gene>
    <name evidence="2" type="ORF">J3A84_13775</name>
</gene>
<dbReference type="AlphaFoldDB" id="A0A939KKH1"/>
<keyword evidence="1" id="KW-1133">Transmembrane helix</keyword>
<keyword evidence="1" id="KW-0472">Membrane</keyword>
<evidence type="ECO:0000313" key="3">
    <source>
        <dbReference type="Proteomes" id="UP000664218"/>
    </source>
</evidence>
<evidence type="ECO:0000256" key="1">
    <source>
        <dbReference type="SAM" id="Phobius"/>
    </source>
</evidence>
<feature type="transmembrane region" description="Helical" evidence="1">
    <location>
        <begin position="440"/>
        <end position="462"/>
    </location>
</feature>
<sequence length="530" mass="61065">MLSSMLTIMKVETSIFLNGFLYFLKKVFFLKNALKSTSYSFLKIKRGLGYVAFVYHFIWSALKALILPVIFIFLPQLVLGPEGKAHPLTLVLVFYFVLRLLSSLTLEMNHQKFIMIKEMRMNAREYTFAHLLKKEGFKFTGRTLSFLLIGNLIGMNLPTALLVSVMATMMSLTAEALHLYGFDKKSFVLEEHNIMLIVLYLLVFGLGYGLYFLLPEFDGGSLLLHPLFVVIMLLSGMASLLYLRRYRRYTEVASRATSLEKMTKLQTAVKEARFADVKMNDKDFGDDYQNHGKFKEKEGYAFLNALFFDRHRKFFRKPVFVKTGIVIAAFLLIFVADFATGQNILEELSLGLSTQYTLFIFLMYLLCNSNRDTKAMFYNCDLSMMRYGFYRKPKALLLMFGLRLRRIILGNMIPTLGIILGLLLVTFFSGTGNYMEILPVLFMIVSLSLFFSIHYMFMYYIFQPYTSSMEVKNPFFSIINGVVYFASYMAMQIRTAASSFLPFIILFSLLYAAAAVVLVYRKAPQTFRVK</sequence>
<proteinExistence type="predicted"/>
<feature type="transmembrane region" description="Helical" evidence="1">
    <location>
        <begin position="86"/>
        <end position="106"/>
    </location>
</feature>
<feature type="transmembrane region" description="Helical" evidence="1">
    <location>
        <begin position="319"/>
        <end position="336"/>
    </location>
</feature>
<feature type="transmembrane region" description="Helical" evidence="1">
    <location>
        <begin position="348"/>
        <end position="367"/>
    </location>
</feature>
<keyword evidence="3" id="KW-1185">Reference proteome</keyword>
<feature type="transmembrane region" description="Helical" evidence="1">
    <location>
        <begin position="48"/>
        <end position="74"/>
    </location>
</feature>
<dbReference type="RefSeq" id="WP_207600626.1">
    <property type="nucleotide sequence ID" value="NZ_JAFNJU010000012.1"/>
</dbReference>
<feature type="transmembrane region" description="Helical" evidence="1">
    <location>
        <begin position="499"/>
        <end position="520"/>
    </location>
</feature>
<accession>A0A939KKH1</accession>
<organism evidence="2 3">
    <name type="scientific">Proteiniclasticum aestuarii</name>
    <dbReference type="NCBI Taxonomy" id="2817862"/>
    <lineage>
        <taxon>Bacteria</taxon>
        <taxon>Bacillati</taxon>
        <taxon>Bacillota</taxon>
        <taxon>Clostridia</taxon>
        <taxon>Eubacteriales</taxon>
        <taxon>Clostridiaceae</taxon>
        <taxon>Proteiniclasticum</taxon>
    </lineage>
</organism>
<dbReference type="EMBL" id="JAFNJU010000012">
    <property type="protein sequence ID" value="MBO1266101.1"/>
    <property type="molecule type" value="Genomic_DNA"/>
</dbReference>
<keyword evidence="1" id="KW-0812">Transmembrane</keyword>
<name>A0A939KKH1_9CLOT</name>
<feature type="transmembrane region" description="Helical" evidence="1">
    <location>
        <begin position="407"/>
        <end position="428"/>
    </location>
</feature>
<feature type="transmembrane region" description="Helical" evidence="1">
    <location>
        <begin position="194"/>
        <end position="214"/>
    </location>
</feature>
<comment type="caution">
    <text evidence="2">The sequence shown here is derived from an EMBL/GenBank/DDBJ whole genome shotgun (WGS) entry which is preliminary data.</text>
</comment>
<reference evidence="2" key="1">
    <citation type="submission" date="2021-03" db="EMBL/GenBank/DDBJ databases">
        <title>Proteiniclasticum marinus sp. nov., isolated from tidal flat sediment.</title>
        <authorList>
            <person name="Namirimu T."/>
            <person name="Yang J.-A."/>
            <person name="Yang S.-H."/>
            <person name="Kim Y.-J."/>
            <person name="Kwon K.K."/>
        </authorList>
    </citation>
    <scope>NUCLEOTIDE SEQUENCE</scope>
    <source>
        <strain evidence="2">SCR006</strain>
    </source>
</reference>
<dbReference type="Proteomes" id="UP000664218">
    <property type="component" value="Unassembled WGS sequence"/>
</dbReference>
<feature type="transmembrane region" description="Helical" evidence="1">
    <location>
        <begin position="474"/>
        <end position="493"/>
    </location>
</feature>
<feature type="transmembrane region" description="Helical" evidence="1">
    <location>
        <begin position="220"/>
        <end position="243"/>
    </location>
</feature>
<evidence type="ECO:0000313" key="2">
    <source>
        <dbReference type="EMBL" id="MBO1266101.1"/>
    </source>
</evidence>
<protein>
    <submittedName>
        <fullName evidence="2">Uncharacterized protein</fullName>
    </submittedName>
</protein>